<gene>
    <name evidence="1" type="ORF">SVIM_LOCUS353586</name>
</gene>
<accession>A0A6N2MDX2</accession>
<name>A0A6N2MDX2_SALVM</name>
<dbReference type="AlphaFoldDB" id="A0A6N2MDX2"/>
<sequence>MAFEMLSCLSYMGSFTVAAHQVDFAHVEIRSQQTFPLCKKLIDMYIDNLPFTLGHDPNVWHVYGMW</sequence>
<protein>
    <submittedName>
        <fullName evidence="1">Uncharacterized protein</fullName>
    </submittedName>
</protein>
<proteinExistence type="predicted"/>
<dbReference type="EMBL" id="CAADRP010001774">
    <property type="protein sequence ID" value="VFU51991.1"/>
    <property type="molecule type" value="Genomic_DNA"/>
</dbReference>
<organism evidence="1">
    <name type="scientific">Salix viminalis</name>
    <name type="common">Common osier</name>
    <name type="synonym">Basket willow</name>
    <dbReference type="NCBI Taxonomy" id="40686"/>
    <lineage>
        <taxon>Eukaryota</taxon>
        <taxon>Viridiplantae</taxon>
        <taxon>Streptophyta</taxon>
        <taxon>Embryophyta</taxon>
        <taxon>Tracheophyta</taxon>
        <taxon>Spermatophyta</taxon>
        <taxon>Magnoliopsida</taxon>
        <taxon>eudicotyledons</taxon>
        <taxon>Gunneridae</taxon>
        <taxon>Pentapetalae</taxon>
        <taxon>rosids</taxon>
        <taxon>fabids</taxon>
        <taxon>Malpighiales</taxon>
        <taxon>Salicaceae</taxon>
        <taxon>Saliceae</taxon>
        <taxon>Salix</taxon>
    </lineage>
</organism>
<evidence type="ECO:0000313" key="1">
    <source>
        <dbReference type="EMBL" id="VFU51991.1"/>
    </source>
</evidence>
<reference evidence="1" key="1">
    <citation type="submission" date="2019-03" db="EMBL/GenBank/DDBJ databases">
        <authorList>
            <person name="Mank J."/>
            <person name="Almeida P."/>
        </authorList>
    </citation>
    <scope>NUCLEOTIDE SEQUENCE</scope>
    <source>
        <strain evidence="1">78183</strain>
    </source>
</reference>